<feature type="domain" description="Reverse transcriptase" evidence="2">
    <location>
        <begin position="163"/>
        <end position="433"/>
    </location>
</feature>
<accession>A0ABV2AMM9</accession>
<evidence type="ECO:0000313" key="4">
    <source>
        <dbReference type="Proteomes" id="UP001439008"/>
    </source>
</evidence>
<dbReference type="PANTHER" id="PTHR36688:SF1">
    <property type="entry name" value="ENDONUCLEASE_EXONUCLEASE_PHOSPHATASE DOMAIN-CONTAINING PROTEIN"/>
    <property type="match status" value="1"/>
</dbReference>
<dbReference type="Proteomes" id="UP001439008">
    <property type="component" value="Unassembled WGS sequence"/>
</dbReference>
<dbReference type="EMBL" id="JBDODL010000854">
    <property type="protein sequence ID" value="MES1920769.1"/>
    <property type="molecule type" value="Genomic_DNA"/>
</dbReference>
<evidence type="ECO:0000313" key="3">
    <source>
        <dbReference type="EMBL" id="MES1920769.1"/>
    </source>
</evidence>
<keyword evidence="1" id="KW-0175">Coiled coil</keyword>
<gene>
    <name evidence="3" type="ORF">MHBO_005310</name>
</gene>
<reference evidence="3 4" key="1">
    <citation type="journal article" date="2024" name="BMC Biol.">
        <title>Comparative genomics of Ascetosporea gives new insight into the evolutionary basis for animal parasitism in Rhizaria.</title>
        <authorList>
            <person name="Hiltunen Thoren M."/>
            <person name="Onut-Brannstrom I."/>
            <person name="Alfjorden A."/>
            <person name="Peckova H."/>
            <person name="Swords F."/>
            <person name="Hooper C."/>
            <person name="Holzer A.S."/>
            <person name="Bass D."/>
            <person name="Burki F."/>
        </authorList>
    </citation>
    <scope>NUCLEOTIDE SEQUENCE [LARGE SCALE GENOMIC DNA]</scope>
    <source>
        <strain evidence="3">20-A016</strain>
    </source>
</reference>
<feature type="coiled-coil region" evidence="1">
    <location>
        <begin position="1"/>
        <end position="47"/>
    </location>
</feature>
<dbReference type="PANTHER" id="PTHR36688">
    <property type="entry name" value="ENDO/EXONUCLEASE/PHOSPHATASE DOMAIN-CONTAINING PROTEIN"/>
    <property type="match status" value="1"/>
</dbReference>
<dbReference type="PROSITE" id="PS50878">
    <property type="entry name" value="RT_POL"/>
    <property type="match status" value="1"/>
</dbReference>
<dbReference type="InterPro" id="IPR052560">
    <property type="entry name" value="RdDP_mobile_element"/>
</dbReference>
<name>A0ABV2AMM9_9EUKA</name>
<dbReference type="InterPro" id="IPR043502">
    <property type="entry name" value="DNA/RNA_pol_sf"/>
</dbReference>
<dbReference type="CDD" id="cd01650">
    <property type="entry name" value="RT_nLTR_like"/>
    <property type="match status" value="1"/>
</dbReference>
<dbReference type="SUPFAM" id="SSF56672">
    <property type="entry name" value="DNA/RNA polymerases"/>
    <property type="match status" value="1"/>
</dbReference>
<comment type="caution">
    <text evidence="3">The sequence shown here is derived from an EMBL/GenBank/DDBJ whole genome shotgun (WGS) entry which is preliminary data.</text>
</comment>
<keyword evidence="4" id="KW-1185">Reference proteome</keyword>
<proteinExistence type="predicted"/>
<protein>
    <recommendedName>
        <fullName evidence="2">Reverse transcriptase domain-containing protein</fullName>
    </recommendedName>
</protein>
<evidence type="ECO:0000256" key="1">
    <source>
        <dbReference type="SAM" id="Coils"/>
    </source>
</evidence>
<evidence type="ECO:0000259" key="2">
    <source>
        <dbReference type="PROSITE" id="PS50878"/>
    </source>
</evidence>
<organism evidence="3 4">
    <name type="scientific">Bonamia ostreae</name>
    <dbReference type="NCBI Taxonomy" id="126728"/>
    <lineage>
        <taxon>Eukaryota</taxon>
        <taxon>Sar</taxon>
        <taxon>Rhizaria</taxon>
        <taxon>Endomyxa</taxon>
        <taxon>Ascetosporea</taxon>
        <taxon>Haplosporida</taxon>
        <taxon>Bonamia</taxon>
    </lineage>
</organism>
<sequence length="730" mass="85482">MKDIREKIRRKNKALRNYRKDRCPENKKILRNLSQEIKKHIKEAKRKYWDKITSKMNSKDVHRLFRHLLGKKKSTKKLEKITEDNIASTFGYTDGERSHNDKHDSGSPRWKSHTTNFIKYENCREIIKSLAKNKAPGIDGINNFMIQFGGEFLCEKITDLYNRMFDARWYPMEWNEAIVVPIPKGNKKITCENLRPISLLPGFAKIFEKLILMKLCKMENFMNVIPKNQYGFIRGLSTREPLQILKSDILSNIHFRKSTFAVFVDLTKAYDSVNRDKLTRKIALKLRESETEQKIFGFIEHFLGRRKLRIRVNGEHGKMFEAKSGVPQGSPLSPLLFNYYSADLLKTDCKSLGYADDIVLYAEGPNKIDCEHAIENSITYFAETCKQLELKISYKKTKAVYFTRSRSKYEKNFNFDGKQIEIVEKFQYLGVELDNKLTMKNHIDTLRSKTRRACSAIYYLGRSLGGLNTRQYLMLFKTHVQPKIDYGSEVVLGSCKTNIDRIRATEHRTLTAVIGVDKGCSKQEALSISECIQTETRWALRASKFFGELLLKHREIFNRIISKKNHGFSRKTQAVKATERILQDFGYVQIANEKLIKKLIKQKMIKSTIERLEKKEYRKLMVRFLQTNQSLYASKNNRFEDVLTTKILLERLPFQKLLKSRNKSSSEMCKTCQKVDTAQHKIFECEQLDENRKLYLGERRLTNIDRQVDLLLKKRKACAKMAWLALETLR</sequence>
<dbReference type="InterPro" id="IPR000477">
    <property type="entry name" value="RT_dom"/>
</dbReference>
<dbReference type="Pfam" id="PF00078">
    <property type="entry name" value="RVT_1"/>
    <property type="match status" value="1"/>
</dbReference>